<name>J9D2P9_9ZZZZ</name>
<organism evidence="1">
    <name type="scientific">gut metagenome</name>
    <dbReference type="NCBI Taxonomy" id="749906"/>
    <lineage>
        <taxon>unclassified sequences</taxon>
        <taxon>metagenomes</taxon>
        <taxon>organismal metagenomes</taxon>
    </lineage>
</organism>
<sequence length="35" mass="3934">DLFSINHLDGVCDPEAVGATHPLMRQYTFGVNLRF</sequence>
<dbReference type="EMBL" id="AMCI01001024">
    <property type="protein sequence ID" value="EJX06906.1"/>
    <property type="molecule type" value="Genomic_DNA"/>
</dbReference>
<accession>J9D2P9</accession>
<protein>
    <submittedName>
        <fullName evidence="1">Uncharacterized protein</fullName>
    </submittedName>
</protein>
<dbReference type="AlphaFoldDB" id="J9D2P9"/>
<comment type="caution">
    <text evidence="1">The sequence shown here is derived from an EMBL/GenBank/DDBJ whole genome shotgun (WGS) entry which is preliminary data.</text>
</comment>
<feature type="non-terminal residue" evidence="1">
    <location>
        <position position="1"/>
    </location>
</feature>
<evidence type="ECO:0000313" key="1">
    <source>
        <dbReference type="EMBL" id="EJX06906.1"/>
    </source>
</evidence>
<reference evidence="1" key="1">
    <citation type="journal article" date="2012" name="PLoS ONE">
        <title>Gene sets for utilization of primary and secondary nutrition supplies in the distal gut of endangered iberian lynx.</title>
        <authorList>
            <person name="Alcaide M."/>
            <person name="Messina E."/>
            <person name="Richter M."/>
            <person name="Bargiela R."/>
            <person name="Peplies J."/>
            <person name="Huws S.A."/>
            <person name="Newbold C.J."/>
            <person name="Golyshin P.N."/>
            <person name="Simon M.A."/>
            <person name="Lopez G."/>
            <person name="Yakimov M.M."/>
            <person name="Ferrer M."/>
        </authorList>
    </citation>
    <scope>NUCLEOTIDE SEQUENCE</scope>
</reference>
<proteinExistence type="predicted"/>
<gene>
    <name evidence="1" type="ORF">EVA_04983</name>
</gene>